<protein>
    <recommendedName>
        <fullName evidence="3">VCBS repeat-containing protein</fullName>
    </recommendedName>
</protein>
<sequence>MQGKENMIFTLIQQVELKMNLKFLPIVISCFFPLSVSASYDYSNSSNIINMAEILKSAHSYKVGDIDGDGLDEIVYQDEQNSIKYIKVSPTLNETTFNFLAYSRWVLSEHQYGSNYTLSFNYDGKTVSLNGGMKSLDLKISQYNTISPPYLSSVGYIIIEGVTPTMIWGKLSDYSIDGGNAELTPFKAFIKK</sequence>
<dbReference type="OrthoDB" id="5918945at2"/>
<dbReference type="AlphaFoldDB" id="A0A511QH88"/>
<proteinExistence type="predicted"/>
<reference evidence="1 2" key="1">
    <citation type="submission" date="2019-07" db="EMBL/GenBank/DDBJ databases">
        <title>Whole genome shotgun sequence of Vibrio sagamiensis NBRC 104589.</title>
        <authorList>
            <person name="Hosoyama A."/>
            <person name="Uohara A."/>
            <person name="Ohji S."/>
            <person name="Ichikawa N."/>
        </authorList>
    </citation>
    <scope>NUCLEOTIDE SEQUENCE [LARGE SCALE GENOMIC DNA]</scope>
    <source>
        <strain evidence="1 2">NBRC 104589</strain>
    </source>
</reference>
<comment type="caution">
    <text evidence="1">The sequence shown here is derived from an EMBL/GenBank/DDBJ whole genome shotgun (WGS) entry which is preliminary data.</text>
</comment>
<evidence type="ECO:0000313" key="2">
    <source>
        <dbReference type="Proteomes" id="UP000321922"/>
    </source>
</evidence>
<accession>A0A511QH88</accession>
<evidence type="ECO:0008006" key="3">
    <source>
        <dbReference type="Google" id="ProtNLM"/>
    </source>
</evidence>
<evidence type="ECO:0000313" key="1">
    <source>
        <dbReference type="EMBL" id="GEM76680.1"/>
    </source>
</evidence>
<dbReference type="EMBL" id="BJXJ01000029">
    <property type="protein sequence ID" value="GEM76680.1"/>
    <property type="molecule type" value="Genomic_DNA"/>
</dbReference>
<name>A0A511QH88_9VIBR</name>
<dbReference type="Proteomes" id="UP000321922">
    <property type="component" value="Unassembled WGS sequence"/>
</dbReference>
<gene>
    <name evidence="1" type="ORF">VSA01S_27920</name>
</gene>
<organism evidence="1 2">
    <name type="scientific">Vibrio sagamiensis NBRC 104589</name>
    <dbReference type="NCBI Taxonomy" id="1219064"/>
    <lineage>
        <taxon>Bacteria</taxon>
        <taxon>Pseudomonadati</taxon>
        <taxon>Pseudomonadota</taxon>
        <taxon>Gammaproteobacteria</taxon>
        <taxon>Vibrionales</taxon>
        <taxon>Vibrionaceae</taxon>
        <taxon>Vibrio</taxon>
    </lineage>
</organism>
<keyword evidence="2" id="KW-1185">Reference proteome</keyword>
<dbReference type="RefSeq" id="WP_145993882.1">
    <property type="nucleotide sequence ID" value="NZ_BAOJ01000052.1"/>
</dbReference>